<dbReference type="SUPFAM" id="SSF89550">
    <property type="entry name" value="PHP domain-like"/>
    <property type="match status" value="1"/>
</dbReference>
<comment type="caution">
    <text evidence="1">The sequence shown here is derived from an EMBL/GenBank/DDBJ whole genome shotgun (WGS) entry which is preliminary data.</text>
</comment>
<gene>
    <name evidence="1" type="ORF">GCM10010411_52010</name>
</gene>
<dbReference type="EMBL" id="BAAATD010000007">
    <property type="protein sequence ID" value="GAA2611164.1"/>
    <property type="molecule type" value="Genomic_DNA"/>
</dbReference>
<protein>
    <submittedName>
        <fullName evidence="1">Uncharacterized protein</fullName>
    </submittedName>
</protein>
<sequence>MCDDPTLPPEVRRALAEYRELLAEHGPTWGEDPIMYVRQMDVDAFMVDESLFWLTCVERVFELHPGATEEEAAVLIAGLDFQRIIRDTLGDQVLDNLAALRVTPAGTRLDARAQAVLDGRPIRTHLLVDSSRAEAVTVRVDDRSYEIEPGGARVVPVTSGSAVSVDGAAVALDALTRPAAPARLRLRAGFPCRWTVVGDHGQGWYPEGAEPNRDAARMPYFHGDDLTVDVPAEPLTVRVTRGMEYEIVETAVTPDAAAGETLVELTPRRLHDAAARGWYGGDLHVHLNWAGDTVATPAQAGALQHGEDLHVLNLVAGNVASERVYDREALEHWAGRDLPWSDATHVARMGLEYRNDLLGHLYAFGVAAPPERYHTGFLDTVDWPPNSAACRELRERGAVMGYSHPFHVPIGEDDPPPAALTAGRNCSAREVVADAALGLIDSLDVLNHSSIETTAVVYRHLIGAGNTLAVTAGTDTMFSFNRRGSQSSPPGWERVYARVDGALTAESFAEAIRRGRTFATTGPFVELDVAGHGPGDTLDLAPGTRVPVTVRTIGPEVAAIQLRTADGVLAEGPPDELTAELVVSGPTYVVAVVTGPRNPRSYHYSGSYAHTSPVYLDVGGAHVARESDLRWCLDYLDALEEKIRSHGRLDTEEQLADHVELLAAARAVYRARLEG</sequence>
<evidence type="ECO:0000313" key="1">
    <source>
        <dbReference type="EMBL" id="GAA2611164.1"/>
    </source>
</evidence>
<evidence type="ECO:0000313" key="2">
    <source>
        <dbReference type="Proteomes" id="UP001501509"/>
    </source>
</evidence>
<dbReference type="NCBIfam" id="NF038032">
    <property type="entry name" value="CehA_McbA_metalo"/>
    <property type="match status" value="1"/>
</dbReference>
<reference evidence="2" key="1">
    <citation type="journal article" date="2019" name="Int. J. Syst. Evol. Microbiol.">
        <title>The Global Catalogue of Microorganisms (GCM) 10K type strain sequencing project: providing services to taxonomists for standard genome sequencing and annotation.</title>
        <authorList>
            <consortium name="The Broad Institute Genomics Platform"/>
            <consortium name="The Broad Institute Genome Sequencing Center for Infectious Disease"/>
            <person name="Wu L."/>
            <person name="Ma J."/>
        </authorList>
    </citation>
    <scope>NUCLEOTIDE SEQUENCE [LARGE SCALE GENOMIC DNA]</scope>
    <source>
        <strain evidence="2">JCM 6833</strain>
    </source>
</reference>
<keyword evidence="2" id="KW-1185">Reference proteome</keyword>
<dbReference type="InterPro" id="IPR016195">
    <property type="entry name" value="Pol/histidinol_Pase-like"/>
</dbReference>
<accession>A0ABP6CHN8</accession>
<proteinExistence type="predicted"/>
<name>A0ABP6CHN8_9ACTN</name>
<dbReference type="Gene3D" id="3.20.20.140">
    <property type="entry name" value="Metal-dependent hydrolases"/>
    <property type="match status" value="1"/>
</dbReference>
<dbReference type="RefSeq" id="WP_344544934.1">
    <property type="nucleotide sequence ID" value="NZ_BAAATD010000007.1"/>
</dbReference>
<organism evidence="1 2">
    <name type="scientific">Actinomadura fulvescens</name>
    <dbReference type="NCBI Taxonomy" id="46160"/>
    <lineage>
        <taxon>Bacteria</taxon>
        <taxon>Bacillati</taxon>
        <taxon>Actinomycetota</taxon>
        <taxon>Actinomycetes</taxon>
        <taxon>Streptosporangiales</taxon>
        <taxon>Thermomonosporaceae</taxon>
        <taxon>Actinomadura</taxon>
    </lineage>
</organism>
<dbReference type="Proteomes" id="UP001501509">
    <property type="component" value="Unassembled WGS sequence"/>
</dbReference>